<sequence length="137" mass="15735">MVYRKLSTCSASSGRVADVFQRDEHDEQMILFTNPVSKLDHVVLIDDASTTQTWEPTDPNFIDNYFGLLYTLLGGRGDIGFDYELVWKHFGEPDDWDSVMAFIPTVFNGQEMKHVEVNLSTIPLYARWGYSILYGKK</sequence>
<organism evidence="1 2">
    <name type="scientific">Collybiopsis confluens</name>
    <dbReference type="NCBI Taxonomy" id="2823264"/>
    <lineage>
        <taxon>Eukaryota</taxon>
        <taxon>Fungi</taxon>
        <taxon>Dikarya</taxon>
        <taxon>Basidiomycota</taxon>
        <taxon>Agaricomycotina</taxon>
        <taxon>Agaricomycetes</taxon>
        <taxon>Agaricomycetidae</taxon>
        <taxon>Agaricales</taxon>
        <taxon>Marasmiineae</taxon>
        <taxon>Omphalotaceae</taxon>
        <taxon>Collybiopsis</taxon>
    </lineage>
</organism>
<name>A0A8H5MAU2_9AGAR</name>
<protein>
    <submittedName>
        <fullName evidence="1">Uncharacterized protein</fullName>
    </submittedName>
</protein>
<dbReference type="OrthoDB" id="3138711at2759"/>
<evidence type="ECO:0000313" key="2">
    <source>
        <dbReference type="Proteomes" id="UP000518752"/>
    </source>
</evidence>
<evidence type="ECO:0000313" key="1">
    <source>
        <dbReference type="EMBL" id="KAF5387218.1"/>
    </source>
</evidence>
<keyword evidence="2" id="KW-1185">Reference proteome</keyword>
<gene>
    <name evidence="1" type="ORF">D9757_006839</name>
</gene>
<comment type="caution">
    <text evidence="1">The sequence shown here is derived from an EMBL/GenBank/DDBJ whole genome shotgun (WGS) entry which is preliminary data.</text>
</comment>
<dbReference type="AlphaFoldDB" id="A0A8H5MAU2"/>
<proteinExistence type="predicted"/>
<accession>A0A8H5MAU2</accession>
<dbReference type="EMBL" id="JAACJN010000034">
    <property type="protein sequence ID" value="KAF5387218.1"/>
    <property type="molecule type" value="Genomic_DNA"/>
</dbReference>
<dbReference type="Proteomes" id="UP000518752">
    <property type="component" value="Unassembled WGS sequence"/>
</dbReference>
<reference evidence="1 2" key="1">
    <citation type="journal article" date="2020" name="ISME J.">
        <title>Uncovering the hidden diversity of litter-decomposition mechanisms in mushroom-forming fungi.</title>
        <authorList>
            <person name="Floudas D."/>
            <person name="Bentzer J."/>
            <person name="Ahren D."/>
            <person name="Johansson T."/>
            <person name="Persson P."/>
            <person name="Tunlid A."/>
        </authorList>
    </citation>
    <scope>NUCLEOTIDE SEQUENCE [LARGE SCALE GENOMIC DNA]</scope>
    <source>
        <strain evidence="1 2">CBS 406.79</strain>
    </source>
</reference>